<evidence type="ECO:0000313" key="6">
    <source>
        <dbReference type="EMBL" id="MBU3854302.1"/>
    </source>
</evidence>
<proteinExistence type="predicted"/>
<keyword evidence="3" id="KW-0378">Hydrolase</keyword>
<evidence type="ECO:0000256" key="3">
    <source>
        <dbReference type="ARBA" id="ARBA00022801"/>
    </source>
</evidence>
<evidence type="ECO:0000256" key="4">
    <source>
        <dbReference type="SAM" id="MobiDB-lite"/>
    </source>
</evidence>
<protein>
    <recommendedName>
        <fullName evidence="2">N-acetylmuramoyl-L-alanine amidase</fullName>
        <ecNumber evidence="2">3.5.1.28</ecNumber>
    </recommendedName>
</protein>
<feature type="region of interest" description="Disordered" evidence="4">
    <location>
        <begin position="286"/>
        <end position="350"/>
    </location>
</feature>
<evidence type="ECO:0000256" key="1">
    <source>
        <dbReference type="ARBA" id="ARBA00001561"/>
    </source>
</evidence>
<comment type="caution">
    <text evidence="6">The sequence shown here is derived from an EMBL/GenBank/DDBJ whole genome shotgun (WGS) entry which is preliminary data.</text>
</comment>
<dbReference type="EC" id="3.5.1.28" evidence="2"/>
<evidence type="ECO:0000256" key="2">
    <source>
        <dbReference type="ARBA" id="ARBA00011901"/>
    </source>
</evidence>
<dbReference type="SUPFAM" id="SSF53187">
    <property type="entry name" value="Zn-dependent exopeptidases"/>
    <property type="match status" value="1"/>
</dbReference>
<reference evidence="6" key="1">
    <citation type="journal article" date="2021" name="PeerJ">
        <title>Extensive microbial diversity within the chicken gut microbiome revealed by metagenomics and culture.</title>
        <authorList>
            <person name="Gilroy R."/>
            <person name="Ravi A."/>
            <person name="Getino M."/>
            <person name="Pursley I."/>
            <person name="Horton D.L."/>
            <person name="Alikhan N.F."/>
            <person name="Baker D."/>
            <person name="Gharbi K."/>
            <person name="Hall N."/>
            <person name="Watson M."/>
            <person name="Adriaenssens E.M."/>
            <person name="Foster-Nyarko E."/>
            <person name="Jarju S."/>
            <person name="Secka A."/>
            <person name="Antonio M."/>
            <person name="Oren A."/>
            <person name="Chaudhuri R.R."/>
            <person name="La Ragione R."/>
            <person name="Hildebrand F."/>
            <person name="Pallen M.J."/>
        </authorList>
    </citation>
    <scope>NUCLEOTIDE SEQUENCE</scope>
    <source>
        <strain evidence="6">G3-2149</strain>
    </source>
</reference>
<dbReference type="GO" id="GO:0009253">
    <property type="term" value="P:peptidoglycan catabolic process"/>
    <property type="evidence" value="ECO:0007669"/>
    <property type="project" value="InterPro"/>
</dbReference>
<evidence type="ECO:0000259" key="5">
    <source>
        <dbReference type="SMART" id="SM00646"/>
    </source>
</evidence>
<dbReference type="Proteomes" id="UP000823865">
    <property type="component" value="Unassembled WGS sequence"/>
</dbReference>
<dbReference type="Gene3D" id="3.40.630.40">
    <property type="entry name" value="Zn-dependent exopeptidases"/>
    <property type="match status" value="1"/>
</dbReference>
<dbReference type="GO" id="GO:0008745">
    <property type="term" value="F:N-acetylmuramoyl-L-alanine amidase activity"/>
    <property type="evidence" value="ECO:0007669"/>
    <property type="project" value="UniProtKB-EC"/>
</dbReference>
<dbReference type="Pfam" id="PF01520">
    <property type="entry name" value="Amidase_3"/>
    <property type="match status" value="1"/>
</dbReference>
<reference evidence="6" key="2">
    <citation type="submission" date="2021-04" db="EMBL/GenBank/DDBJ databases">
        <authorList>
            <person name="Gilroy R."/>
        </authorList>
    </citation>
    <scope>NUCLEOTIDE SEQUENCE</scope>
    <source>
        <strain evidence="6">G3-2149</strain>
    </source>
</reference>
<dbReference type="CDD" id="cd02696">
    <property type="entry name" value="MurNAc-LAA"/>
    <property type="match status" value="1"/>
</dbReference>
<dbReference type="FunFam" id="3.40.630.40:FF:000005">
    <property type="entry name" value="N-acetylmuramoyl-L-alanine amidase (AmiA)"/>
    <property type="match status" value="1"/>
</dbReference>
<feature type="domain" description="MurNAc-LAA" evidence="5">
    <location>
        <begin position="83"/>
        <end position="235"/>
    </location>
</feature>
<dbReference type="PANTHER" id="PTHR30404:SF0">
    <property type="entry name" value="N-ACETYLMURAMOYL-L-ALANINE AMIDASE AMIC"/>
    <property type="match status" value="1"/>
</dbReference>
<comment type="catalytic activity">
    <reaction evidence="1">
        <text>Hydrolyzes the link between N-acetylmuramoyl residues and L-amino acid residues in certain cell-wall glycopeptides.</text>
        <dbReference type="EC" id="3.5.1.28"/>
    </reaction>
</comment>
<dbReference type="SMART" id="SM00646">
    <property type="entry name" value="Ami_3"/>
    <property type="match status" value="1"/>
</dbReference>
<feature type="compositionally biased region" description="Basic and acidic residues" evidence="4">
    <location>
        <begin position="290"/>
        <end position="350"/>
    </location>
</feature>
<evidence type="ECO:0000313" key="7">
    <source>
        <dbReference type="Proteomes" id="UP000823865"/>
    </source>
</evidence>
<dbReference type="InterPro" id="IPR050695">
    <property type="entry name" value="N-acetylmuramoyl_amidase_3"/>
</dbReference>
<dbReference type="EMBL" id="JAHLFU010000222">
    <property type="protein sequence ID" value="MBU3854302.1"/>
    <property type="molecule type" value="Genomic_DNA"/>
</dbReference>
<sequence>MAGCLFTLSGFAESADISKDDFVLVIDAGHGGHDIGAQGEYALEKDINLNVALELVRRLRSHPEITVVLTRQSDVYLTLDERAQIANEREADLFVSIHTNSSESNKIARGTETYFVGDAVCHVAGQVAEKENSSARKFEKDYEEKYKNTLLLESARVRNMDNSELMARLVQEEYIKAGARVNRGVQQARFYVLMNTMMPAILTEVGFISTWDEESYLTSQKGVEDVSASIFNAILAYRNTLKEGKAKERLAELKISRNARKTENVPMKLDPSMGIFDEASHQLALSGKVAEPEEKEGTKRKNSKDGEEKKADRNAERKQGKQGKSDNLKEKNKEKKSEAKVKKESAESKVGKTKTVASGVRFYIQLMAVREELSQKDKRLKGLWPVRYVKKGDFYKCLYFENTDYAPVRQKLKSIADDFPGAYVVAYDGDLEMKVSEALKKAGRK</sequence>
<dbReference type="GO" id="GO:0030288">
    <property type="term" value="C:outer membrane-bounded periplasmic space"/>
    <property type="evidence" value="ECO:0007669"/>
    <property type="project" value="TreeGrafter"/>
</dbReference>
<organism evidence="6 7">
    <name type="scientific">Candidatus Paraprevotella stercoravium</name>
    <dbReference type="NCBI Taxonomy" id="2838725"/>
    <lineage>
        <taxon>Bacteria</taxon>
        <taxon>Pseudomonadati</taxon>
        <taxon>Bacteroidota</taxon>
        <taxon>Bacteroidia</taxon>
        <taxon>Bacteroidales</taxon>
        <taxon>Prevotellaceae</taxon>
        <taxon>Paraprevotella</taxon>
    </lineage>
</organism>
<dbReference type="PANTHER" id="PTHR30404">
    <property type="entry name" value="N-ACETYLMURAMOYL-L-ALANINE AMIDASE"/>
    <property type="match status" value="1"/>
</dbReference>
<accession>A0A9E2P200</accession>
<dbReference type="InterPro" id="IPR002508">
    <property type="entry name" value="MurNAc-LAA_cat"/>
</dbReference>
<dbReference type="AlphaFoldDB" id="A0A9E2P200"/>
<gene>
    <name evidence="6" type="ORF">H9789_10920</name>
</gene>
<name>A0A9E2P200_9BACT</name>